<sequence length="199" mass="22430">MKSKYESNIKPYLSEIRTWAERGVTEADIAGNLSLGYSTFRKYKSLEPELKAALDEGKNHVRQYRDETYEAPPVGSYAAGGKNKRLRADHEGPMRRAYAKNKRKILATQTVCGICGKLVDKTLKFPNPLAPTVDHIIPVARGGHPSDIDNLQLAHWTCNRQKSDKIVKTVQTEAKPQVLSNRLLPQSRDWAEYRPAGKK</sequence>
<dbReference type="GO" id="GO:0004519">
    <property type="term" value="F:endonuclease activity"/>
    <property type="evidence" value="ECO:0007669"/>
    <property type="project" value="UniProtKB-KW"/>
</dbReference>
<keyword evidence="2" id="KW-0255">Endonuclease</keyword>
<accession>A0A4R6QC12</accession>
<dbReference type="InterPro" id="IPR003615">
    <property type="entry name" value="HNH_nuc"/>
</dbReference>
<proteinExistence type="predicted"/>
<keyword evidence="3" id="KW-1185">Reference proteome</keyword>
<comment type="caution">
    <text evidence="2">The sequence shown here is derived from an EMBL/GenBank/DDBJ whole genome shotgun (WGS) entry which is preliminary data.</text>
</comment>
<keyword evidence="2" id="KW-0378">Hydrolase</keyword>
<dbReference type="RefSeq" id="WP_243108521.1">
    <property type="nucleotide sequence ID" value="NZ_SNXO01000002.1"/>
</dbReference>
<evidence type="ECO:0000259" key="1">
    <source>
        <dbReference type="SMART" id="SM00507"/>
    </source>
</evidence>
<feature type="domain" description="HNH nuclease" evidence="1">
    <location>
        <begin position="101"/>
        <end position="160"/>
    </location>
</feature>
<reference evidence="2 3" key="1">
    <citation type="submission" date="2019-03" db="EMBL/GenBank/DDBJ databases">
        <title>Genomic Encyclopedia of Type Strains, Phase IV (KMG-IV): sequencing the most valuable type-strain genomes for metagenomic binning, comparative biology and taxonomic classification.</title>
        <authorList>
            <person name="Goeker M."/>
        </authorList>
    </citation>
    <scope>NUCLEOTIDE SEQUENCE [LARGE SCALE GENOMIC DNA]</scope>
    <source>
        <strain evidence="2 3">DSM 28287</strain>
    </source>
</reference>
<dbReference type="AlphaFoldDB" id="A0A4R6QC12"/>
<dbReference type="CDD" id="cd00085">
    <property type="entry name" value="HNHc"/>
    <property type="match status" value="1"/>
</dbReference>
<evidence type="ECO:0000313" key="3">
    <source>
        <dbReference type="Proteomes" id="UP000295500"/>
    </source>
</evidence>
<dbReference type="SMART" id="SM00507">
    <property type="entry name" value="HNHc"/>
    <property type="match status" value="1"/>
</dbReference>
<gene>
    <name evidence="2" type="ORF">EV211_10277</name>
</gene>
<dbReference type="InterPro" id="IPR002711">
    <property type="entry name" value="HNH"/>
</dbReference>
<dbReference type="GO" id="GO:0003676">
    <property type="term" value="F:nucleic acid binding"/>
    <property type="evidence" value="ECO:0007669"/>
    <property type="project" value="InterPro"/>
</dbReference>
<dbReference type="EMBL" id="SNXO01000002">
    <property type="protein sequence ID" value="TDP59835.1"/>
    <property type="molecule type" value="Genomic_DNA"/>
</dbReference>
<dbReference type="Pfam" id="PF01844">
    <property type="entry name" value="HNH"/>
    <property type="match status" value="1"/>
</dbReference>
<dbReference type="Gene3D" id="1.10.30.50">
    <property type="match status" value="1"/>
</dbReference>
<dbReference type="GO" id="GO:0008270">
    <property type="term" value="F:zinc ion binding"/>
    <property type="evidence" value="ECO:0007669"/>
    <property type="project" value="InterPro"/>
</dbReference>
<dbReference type="Proteomes" id="UP000295500">
    <property type="component" value="Unassembled WGS sequence"/>
</dbReference>
<keyword evidence="2" id="KW-0540">Nuclease</keyword>
<evidence type="ECO:0000313" key="2">
    <source>
        <dbReference type="EMBL" id="TDP59835.1"/>
    </source>
</evidence>
<name>A0A4R6QC12_9FIRM</name>
<organism evidence="2 3">
    <name type="scientific">Aminicella lysinilytica</name>
    <dbReference type="NCBI Taxonomy" id="433323"/>
    <lineage>
        <taxon>Bacteria</taxon>
        <taxon>Bacillati</taxon>
        <taxon>Bacillota</taxon>
        <taxon>Clostridia</taxon>
        <taxon>Peptostreptococcales</taxon>
        <taxon>Anaerovoracaceae</taxon>
        <taxon>Aminicella</taxon>
    </lineage>
</organism>
<protein>
    <submittedName>
        <fullName evidence="2">HNH endonuclease</fullName>
    </submittedName>
</protein>